<sequence>MQLTIITINYNNLDGLKKTVDSVKNQSYQDFEYVVIDGGSTDGSKEYLEENFQKFNYWVSEKDKGVYHAMNKGIEKAKGQYVLFLNSGDHFYSPKVLDKYIDKVNNFDIIYFNQKVVGKTKTFIKEYPETLSFAYFLKDNLPHQATFIKKEIFNAVGCFKEDFKIVSDWKFFVDAICKYNCSYMYIAKTLSVFYQDGISALKENLNVIEVEKQYVLKNSYSLFMNDLDDVLKYMKIVHNLRRSKKIKWLIKIGLLNKF</sequence>
<feature type="domain" description="Glycosyltransferase 2-like" evidence="1">
    <location>
        <begin position="4"/>
        <end position="144"/>
    </location>
</feature>
<dbReference type="CDD" id="cd06433">
    <property type="entry name" value="GT_2_WfgS_like"/>
    <property type="match status" value="1"/>
</dbReference>
<gene>
    <name evidence="2" type="ORF">PK35_05935</name>
</gene>
<protein>
    <recommendedName>
        <fullName evidence="1">Glycosyltransferase 2-like domain-containing protein</fullName>
    </recommendedName>
</protein>
<evidence type="ECO:0000313" key="3">
    <source>
        <dbReference type="Proteomes" id="UP000032361"/>
    </source>
</evidence>
<evidence type="ECO:0000259" key="1">
    <source>
        <dbReference type="Pfam" id="PF00535"/>
    </source>
</evidence>
<dbReference type="SUPFAM" id="SSF53448">
    <property type="entry name" value="Nucleotide-diphospho-sugar transferases"/>
    <property type="match status" value="1"/>
</dbReference>
<dbReference type="GO" id="GO:0016758">
    <property type="term" value="F:hexosyltransferase activity"/>
    <property type="evidence" value="ECO:0007669"/>
    <property type="project" value="UniProtKB-ARBA"/>
</dbReference>
<dbReference type="AlphaFoldDB" id="A0A0D7W2P8"/>
<comment type="caution">
    <text evidence="2">The sequence shown here is derived from an EMBL/GenBank/DDBJ whole genome shotgun (WGS) entry which is preliminary data.</text>
</comment>
<dbReference type="Pfam" id="PF00535">
    <property type="entry name" value="Glycos_transf_2"/>
    <property type="match status" value="1"/>
</dbReference>
<dbReference type="InterPro" id="IPR029044">
    <property type="entry name" value="Nucleotide-diphossugar_trans"/>
</dbReference>
<proteinExistence type="predicted"/>
<dbReference type="EMBL" id="JTDV01000003">
    <property type="protein sequence ID" value="KJD33395.1"/>
    <property type="molecule type" value="Genomic_DNA"/>
</dbReference>
<dbReference type="Proteomes" id="UP000032361">
    <property type="component" value="Unassembled WGS sequence"/>
</dbReference>
<organism evidence="2 3">
    <name type="scientific">Neotamlana nanhaiensis</name>
    <dbReference type="NCBI Taxonomy" id="1382798"/>
    <lineage>
        <taxon>Bacteria</taxon>
        <taxon>Pseudomonadati</taxon>
        <taxon>Bacteroidota</taxon>
        <taxon>Flavobacteriia</taxon>
        <taxon>Flavobacteriales</taxon>
        <taxon>Flavobacteriaceae</taxon>
        <taxon>Neotamlana</taxon>
    </lineage>
</organism>
<keyword evidence="3" id="KW-1185">Reference proteome</keyword>
<dbReference type="PANTHER" id="PTHR22916">
    <property type="entry name" value="GLYCOSYLTRANSFERASE"/>
    <property type="match status" value="1"/>
</dbReference>
<dbReference type="PANTHER" id="PTHR22916:SF67">
    <property type="entry name" value="COLANIC ACID BIOSYNTHESIS GLYCOSYL TRANSFERASE WCAE-RELATED"/>
    <property type="match status" value="1"/>
</dbReference>
<dbReference type="OrthoDB" id="9788101at2"/>
<dbReference type="RefSeq" id="WP_044625785.1">
    <property type="nucleotide sequence ID" value="NZ_JTDV01000003.1"/>
</dbReference>
<name>A0A0D7W2P8_9FLAO</name>
<dbReference type="Gene3D" id="3.90.550.10">
    <property type="entry name" value="Spore Coat Polysaccharide Biosynthesis Protein SpsA, Chain A"/>
    <property type="match status" value="1"/>
</dbReference>
<dbReference type="PATRIC" id="fig|1382798.3.peg.2507"/>
<accession>A0A0D7W2P8</accession>
<dbReference type="InterPro" id="IPR001173">
    <property type="entry name" value="Glyco_trans_2-like"/>
</dbReference>
<dbReference type="STRING" id="1382798.PK35_05935"/>
<reference evidence="2 3" key="1">
    <citation type="journal article" date="2015" name="Antonie Van Leeuwenhoek">
        <title>Tamlana nanhaiensis sp. nov., isolated from surface seawater collected from the South China Sea.</title>
        <authorList>
            <person name="Liu X."/>
            <person name="Lai Q."/>
            <person name="Du Y."/>
            <person name="Li G."/>
            <person name="Sun F."/>
            <person name="Shao Z."/>
        </authorList>
    </citation>
    <scope>NUCLEOTIDE SEQUENCE [LARGE SCALE GENOMIC DNA]</scope>
    <source>
        <strain evidence="2 3">FHC16</strain>
    </source>
</reference>
<evidence type="ECO:0000313" key="2">
    <source>
        <dbReference type="EMBL" id="KJD33395.1"/>
    </source>
</evidence>